<protein>
    <submittedName>
        <fullName evidence="3">Uncharacterized protein</fullName>
    </submittedName>
</protein>
<dbReference type="Proteomes" id="UP000244855">
    <property type="component" value="Unassembled WGS sequence"/>
</dbReference>
<evidence type="ECO:0000256" key="1">
    <source>
        <dbReference type="SAM" id="MobiDB-lite"/>
    </source>
</evidence>
<organism evidence="3 4">
    <name type="scientific">Periconia macrospinosa</name>
    <dbReference type="NCBI Taxonomy" id="97972"/>
    <lineage>
        <taxon>Eukaryota</taxon>
        <taxon>Fungi</taxon>
        <taxon>Dikarya</taxon>
        <taxon>Ascomycota</taxon>
        <taxon>Pezizomycotina</taxon>
        <taxon>Dothideomycetes</taxon>
        <taxon>Pleosporomycetidae</taxon>
        <taxon>Pleosporales</taxon>
        <taxon>Massarineae</taxon>
        <taxon>Periconiaceae</taxon>
        <taxon>Periconia</taxon>
    </lineage>
</organism>
<keyword evidence="2" id="KW-1133">Transmembrane helix</keyword>
<evidence type="ECO:0000313" key="4">
    <source>
        <dbReference type="Proteomes" id="UP000244855"/>
    </source>
</evidence>
<keyword evidence="4" id="KW-1185">Reference proteome</keyword>
<dbReference type="EMBL" id="KZ805306">
    <property type="protein sequence ID" value="PVI06986.1"/>
    <property type="molecule type" value="Genomic_DNA"/>
</dbReference>
<proteinExistence type="predicted"/>
<name>A0A2V1E9D4_9PLEO</name>
<feature type="transmembrane region" description="Helical" evidence="2">
    <location>
        <begin position="44"/>
        <end position="69"/>
    </location>
</feature>
<keyword evidence="2" id="KW-0812">Transmembrane</keyword>
<gene>
    <name evidence="3" type="ORF">DM02DRAFT_380781</name>
</gene>
<accession>A0A2V1E9D4</accession>
<reference evidence="3 4" key="1">
    <citation type="journal article" date="2018" name="Sci. Rep.">
        <title>Comparative genomics provides insights into the lifestyle and reveals functional heterogeneity of dark septate endophytic fungi.</title>
        <authorList>
            <person name="Knapp D.G."/>
            <person name="Nemeth J.B."/>
            <person name="Barry K."/>
            <person name="Hainaut M."/>
            <person name="Henrissat B."/>
            <person name="Johnson J."/>
            <person name="Kuo A."/>
            <person name="Lim J.H.P."/>
            <person name="Lipzen A."/>
            <person name="Nolan M."/>
            <person name="Ohm R.A."/>
            <person name="Tamas L."/>
            <person name="Grigoriev I.V."/>
            <person name="Spatafora J.W."/>
            <person name="Nagy L.G."/>
            <person name="Kovacs G.M."/>
        </authorList>
    </citation>
    <scope>NUCLEOTIDE SEQUENCE [LARGE SCALE GENOMIC DNA]</scope>
    <source>
        <strain evidence="3 4">DSE2036</strain>
    </source>
</reference>
<evidence type="ECO:0000313" key="3">
    <source>
        <dbReference type="EMBL" id="PVI06986.1"/>
    </source>
</evidence>
<evidence type="ECO:0000256" key="2">
    <source>
        <dbReference type="SAM" id="Phobius"/>
    </source>
</evidence>
<feature type="region of interest" description="Disordered" evidence="1">
    <location>
        <begin position="1"/>
        <end position="27"/>
    </location>
</feature>
<sequence>MTHALTISDCLAGGSEGRGEEKKRREKKKIKSSFARENWSKMKVYLDLVVAADGTACIACIFACVRMMGSVCDVCNLSCP</sequence>
<keyword evidence="2" id="KW-0472">Membrane</keyword>
<dbReference type="AlphaFoldDB" id="A0A2V1E9D4"/>